<evidence type="ECO:0000313" key="4">
    <source>
        <dbReference type="Proteomes" id="UP000007435"/>
    </source>
</evidence>
<dbReference type="OrthoDB" id="674806at2"/>
<dbReference type="STRING" id="649349.Lbys_1522"/>
<feature type="signal peptide" evidence="2">
    <location>
        <begin position="1"/>
        <end position="18"/>
    </location>
</feature>
<dbReference type="HOGENOM" id="CLU_151273_0_0_10"/>
<keyword evidence="1" id="KW-1133">Transmembrane helix</keyword>
<protein>
    <recommendedName>
        <fullName evidence="5">DUF3784 domain-containing protein</fullName>
    </recommendedName>
</protein>
<proteinExistence type="predicted"/>
<organism evidence="3 4">
    <name type="scientific">Leadbetterella byssophila (strain DSM 17132 / JCM 16389 / KACC 11308 / NBRC 106382 / 4M15)</name>
    <dbReference type="NCBI Taxonomy" id="649349"/>
    <lineage>
        <taxon>Bacteria</taxon>
        <taxon>Pseudomonadati</taxon>
        <taxon>Bacteroidota</taxon>
        <taxon>Cytophagia</taxon>
        <taxon>Cytophagales</taxon>
        <taxon>Leadbetterellaceae</taxon>
        <taxon>Leadbetterella</taxon>
    </lineage>
</organism>
<reference evidence="3 4" key="2">
    <citation type="journal article" date="2011" name="Stand. Genomic Sci.">
        <title>Complete genome sequence of Leadbetterella byssophila type strain (4M15).</title>
        <authorList>
            <person name="Abt B."/>
            <person name="Teshima H."/>
            <person name="Lucas S."/>
            <person name="Lapidus A."/>
            <person name="Del Rio T.G."/>
            <person name="Nolan M."/>
            <person name="Tice H."/>
            <person name="Cheng J.F."/>
            <person name="Pitluck S."/>
            <person name="Liolios K."/>
            <person name="Pagani I."/>
            <person name="Ivanova N."/>
            <person name="Mavromatis K."/>
            <person name="Pati A."/>
            <person name="Tapia R."/>
            <person name="Han C."/>
            <person name="Goodwin L."/>
            <person name="Chen A."/>
            <person name="Palaniappan K."/>
            <person name="Land M."/>
            <person name="Hauser L."/>
            <person name="Chang Y.J."/>
            <person name="Jeffries C.D."/>
            <person name="Rohde M."/>
            <person name="Goker M."/>
            <person name="Tindall B.J."/>
            <person name="Detter J.C."/>
            <person name="Woyke T."/>
            <person name="Bristow J."/>
            <person name="Eisen J.A."/>
            <person name="Markowitz V."/>
            <person name="Hugenholtz P."/>
            <person name="Klenk H.P."/>
            <person name="Kyrpides N.C."/>
        </authorList>
    </citation>
    <scope>NUCLEOTIDE SEQUENCE [LARGE SCALE GENOMIC DNA]</scope>
    <source>
        <strain evidence="4">DSM 17132 / JCM 16389 / KACC 11308 / NBRC 106382 / 4M15</strain>
    </source>
</reference>
<evidence type="ECO:0000313" key="3">
    <source>
        <dbReference type="EMBL" id="ADQ17233.1"/>
    </source>
</evidence>
<sequence>MKKLFICLFPLLAQGATAEQISNEQNFQVETLLPVLLIGILFYFLISLIKFALEYRLKNKMIEKGLTEHLSHNLFASNNKKDDAIKAAILLSGIGLGLLLSYFTAPLHIHSLAIMAFSIAGSYWAYFLYLKRSN</sequence>
<dbReference type="RefSeq" id="WP_013408282.1">
    <property type="nucleotide sequence ID" value="NC_014655.1"/>
</dbReference>
<gene>
    <name evidence="3" type="ordered locus">Lbys_1522</name>
</gene>
<name>E4RXJ8_LEAB4</name>
<feature type="transmembrane region" description="Helical" evidence="1">
    <location>
        <begin position="84"/>
        <end position="103"/>
    </location>
</feature>
<dbReference type="AlphaFoldDB" id="E4RXJ8"/>
<dbReference type="Proteomes" id="UP000007435">
    <property type="component" value="Chromosome"/>
</dbReference>
<feature type="transmembrane region" description="Helical" evidence="1">
    <location>
        <begin position="34"/>
        <end position="53"/>
    </location>
</feature>
<evidence type="ECO:0000256" key="2">
    <source>
        <dbReference type="SAM" id="SignalP"/>
    </source>
</evidence>
<feature type="chain" id="PRO_5003187015" description="DUF3784 domain-containing protein" evidence="2">
    <location>
        <begin position="19"/>
        <end position="134"/>
    </location>
</feature>
<dbReference type="EMBL" id="CP002305">
    <property type="protein sequence ID" value="ADQ17233.1"/>
    <property type="molecule type" value="Genomic_DNA"/>
</dbReference>
<keyword evidence="2" id="KW-0732">Signal</keyword>
<keyword evidence="4" id="KW-1185">Reference proteome</keyword>
<evidence type="ECO:0008006" key="5">
    <source>
        <dbReference type="Google" id="ProtNLM"/>
    </source>
</evidence>
<keyword evidence="1" id="KW-0472">Membrane</keyword>
<evidence type="ECO:0000256" key="1">
    <source>
        <dbReference type="SAM" id="Phobius"/>
    </source>
</evidence>
<reference key="1">
    <citation type="submission" date="2010-11" db="EMBL/GenBank/DDBJ databases">
        <title>The complete genome of Leadbetterella byssophila DSM 17132.</title>
        <authorList>
            <consortium name="US DOE Joint Genome Institute (JGI-PGF)"/>
            <person name="Lucas S."/>
            <person name="Copeland A."/>
            <person name="Lapidus A."/>
            <person name="Glavina del Rio T."/>
            <person name="Dalin E."/>
            <person name="Tice H."/>
            <person name="Bruce D."/>
            <person name="Goodwin L."/>
            <person name="Pitluck S."/>
            <person name="Kyrpides N."/>
            <person name="Mavromatis K."/>
            <person name="Ivanova N."/>
            <person name="Teshima H."/>
            <person name="Brettin T."/>
            <person name="Detter J.C."/>
            <person name="Han C."/>
            <person name="Tapia R."/>
            <person name="Land M."/>
            <person name="Hauser L."/>
            <person name="Markowitz V."/>
            <person name="Cheng J.-F."/>
            <person name="Hugenholtz P."/>
            <person name="Woyke T."/>
            <person name="Wu D."/>
            <person name="Tindall B."/>
            <person name="Pomrenke H.G."/>
            <person name="Brambilla E."/>
            <person name="Klenk H.-P."/>
            <person name="Eisen J.A."/>
        </authorList>
    </citation>
    <scope>NUCLEOTIDE SEQUENCE [LARGE SCALE GENOMIC DNA]</scope>
    <source>
        <strain>DSM 17132</strain>
    </source>
</reference>
<feature type="transmembrane region" description="Helical" evidence="1">
    <location>
        <begin position="109"/>
        <end position="129"/>
    </location>
</feature>
<accession>E4RXJ8</accession>
<dbReference type="KEGG" id="lby:Lbys_1522"/>
<keyword evidence="1" id="KW-0812">Transmembrane</keyword>
<dbReference type="eggNOG" id="ENOG5033I22">
    <property type="taxonomic scope" value="Bacteria"/>
</dbReference>